<gene>
    <name evidence="1" type="ORF">GCG54_00011643</name>
</gene>
<dbReference type="RefSeq" id="XP_045262965.1">
    <property type="nucleotide sequence ID" value="XM_045411544.1"/>
</dbReference>
<dbReference type="EMBL" id="WVTB01000053">
    <property type="protein sequence ID" value="KAF3803806.1"/>
    <property type="molecule type" value="Genomic_DNA"/>
</dbReference>
<dbReference type="AlphaFoldDB" id="A0A8H4CHE3"/>
<name>A0A8H4CHE3_COLGL</name>
<evidence type="ECO:0000313" key="1">
    <source>
        <dbReference type="EMBL" id="KAF3803806.1"/>
    </source>
</evidence>
<dbReference type="Proteomes" id="UP000613401">
    <property type="component" value="Unassembled WGS sequence"/>
</dbReference>
<comment type="caution">
    <text evidence="1">The sequence shown here is derived from an EMBL/GenBank/DDBJ whole genome shotgun (WGS) entry which is preliminary data.</text>
</comment>
<reference evidence="1" key="2">
    <citation type="submission" date="2020-03" db="EMBL/GenBank/DDBJ databases">
        <authorList>
            <person name="Fu F.-F."/>
            <person name="Chen J."/>
        </authorList>
    </citation>
    <scope>NUCLEOTIDE SEQUENCE</scope>
    <source>
        <strain evidence="1">Lc1</strain>
    </source>
</reference>
<accession>A0A8H4CHE3</accession>
<organism evidence="1 2">
    <name type="scientific">Colletotrichum gloeosporioides</name>
    <name type="common">Anthracnose fungus</name>
    <name type="synonym">Glomerella cingulata</name>
    <dbReference type="NCBI Taxonomy" id="474922"/>
    <lineage>
        <taxon>Eukaryota</taxon>
        <taxon>Fungi</taxon>
        <taxon>Dikarya</taxon>
        <taxon>Ascomycota</taxon>
        <taxon>Pezizomycotina</taxon>
        <taxon>Sordariomycetes</taxon>
        <taxon>Hypocreomycetidae</taxon>
        <taxon>Glomerellales</taxon>
        <taxon>Glomerellaceae</taxon>
        <taxon>Colletotrichum</taxon>
        <taxon>Colletotrichum gloeosporioides species complex</taxon>
    </lineage>
</organism>
<protein>
    <submittedName>
        <fullName evidence="1">Uncharacterized protein</fullName>
    </submittedName>
</protein>
<proteinExistence type="predicted"/>
<sequence>MDELFGDHSHLQLEGLDNDSADRFFNLFSQFTAQDCFVTEKYTDGTLDGCGGGQVSPAGTMSVETAHNPLQRHPMPLSGGTSKRCCFCFDPPSTWNKAWPVDRDRLYELGSNDADTDKAIWQYDNQYESNHRDPIRADGTVPEDSDAYGLMVLNGEEEAMDANFKESHTVVWRTVSVPRVKRDILTKNQPVLERASEHMEETFQVYCNVPPGAEECETV</sequence>
<keyword evidence="2" id="KW-1185">Reference proteome</keyword>
<dbReference type="GeneID" id="69018769"/>
<reference evidence="1" key="1">
    <citation type="journal article" date="2020" name="Phytopathology">
        <title>Genome sequence and comparative analysis of Colletotrichum gloeosporioides isolated from Liriodendron leaves.</title>
        <authorList>
            <person name="Fu F.F."/>
            <person name="Hao Z."/>
            <person name="Wang P."/>
            <person name="Lu Y."/>
            <person name="Xue L.J."/>
            <person name="Wei G."/>
            <person name="Tian Y."/>
            <person name="Baishi H."/>
            <person name="Xu H."/>
            <person name="Shi J."/>
            <person name="Cheng T."/>
            <person name="Wang G."/>
            <person name="Yi Y."/>
            <person name="Chen J."/>
        </authorList>
    </citation>
    <scope>NUCLEOTIDE SEQUENCE</scope>
    <source>
        <strain evidence="1">Lc1</strain>
    </source>
</reference>
<evidence type="ECO:0000313" key="2">
    <source>
        <dbReference type="Proteomes" id="UP000613401"/>
    </source>
</evidence>